<evidence type="ECO:0000256" key="2">
    <source>
        <dbReference type="ARBA" id="ARBA00022980"/>
    </source>
</evidence>
<evidence type="ECO:0000256" key="5">
    <source>
        <dbReference type="SAM" id="MobiDB-lite"/>
    </source>
</evidence>
<dbReference type="PANTHER" id="PTHR12934">
    <property type="entry name" value="50S RIBOSOMAL PROTEIN L15"/>
    <property type="match status" value="1"/>
</dbReference>
<accession>A0A650EJR1</accession>
<evidence type="ECO:0000256" key="3">
    <source>
        <dbReference type="ARBA" id="ARBA00023274"/>
    </source>
</evidence>
<gene>
    <name evidence="4 6" type="primary">rplO</name>
    <name evidence="6" type="ORF">Helico4rc_1000</name>
</gene>
<reference evidence="6" key="1">
    <citation type="journal article" date="2020" name="J. ISSAAS">
        <title>Lactobacilli and other gastrointestinal microbiota of Peromyscus leucopus, reservoir host for agents of Lyme disease and other zoonoses in North America.</title>
        <authorList>
            <person name="Milovic A."/>
            <person name="Bassam K."/>
            <person name="Shao H."/>
            <person name="Chatzistamou I."/>
            <person name="Tufts D.M."/>
            <person name="Diuk-Wasser M."/>
            <person name="Barbour A.G."/>
        </authorList>
    </citation>
    <scope>NUCLEOTIDE SEQUENCE</scope>
    <source>
        <strain evidence="6">LL4</strain>
    </source>
</reference>
<dbReference type="InterPro" id="IPR005749">
    <property type="entry name" value="Ribosomal_uL15_bac-type"/>
</dbReference>
<sequence length="134" mass="14502">MALENVKPAKGSVKDTKRVGRGQGSGMGKTSTRGGKGQTARTGYKEKRGFEGGQQPLQRRLPKIGFVSRVQKPIVINADKSKILDSLNEITIEVLRKHFTLPKSATSVKLIGTKAKTLVSKIKDANIKTSGNQE</sequence>
<dbReference type="EMBL" id="MN577567">
    <property type="protein sequence ID" value="QGT49980.1"/>
    <property type="molecule type" value="Genomic_DNA"/>
</dbReference>
<dbReference type="NCBIfam" id="TIGR01071">
    <property type="entry name" value="rplO_bact"/>
    <property type="match status" value="1"/>
</dbReference>
<dbReference type="AlphaFoldDB" id="A0A650EJR1"/>
<comment type="subunit">
    <text evidence="4">Part of the 50S ribosomal subunit.</text>
</comment>
<evidence type="ECO:0000313" key="6">
    <source>
        <dbReference type="EMBL" id="QGT49980.1"/>
    </source>
</evidence>
<proteinExistence type="inferred from homology"/>
<keyword evidence="4" id="KW-0699">rRNA-binding</keyword>
<dbReference type="PANTHER" id="PTHR12934:SF11">
    <property type="entry name" value="LARGE RIBOSOMAL SUBUNIT PROTEIN UL15M"/>
    <property type="match status" value="1"/>
</dbReference>
<keyword evidence="2 4" id="KW-0689">Ribosomal protein</keyword>
<dbReference type="InterPro" id="IPR036227">
    <property type="entry name" value="Ribosomal_uL15/eL18_sf"/>
</dbReference>
<feature type="region of interest" description="Disordered" evidence="5">
    <location>
        <begin position="1"/>
        <end position="57"/>
    </location>
</feature>
<dbReference type="SUPFAM" id="SSF52080">
    <property type="entry name" value="Ribosomal proteins L15p and L18e"/>
    <property type="match status" value="1"/>
</dbReference>
<dbReference type="GO" id="GO:0003735">
    <property type="term" value="F:structural constituent of ribosome"/>
    <property type="evidence" value="ECO:0007669"/>
    <property type="project" value="InterPro"/>
</dbReference>
<evidence type="ECO:0000256" key="1">
    <source>
        <dbReference type="ARBA" id="ARBA00007320"/>
    </source>
</evidence>
<comment type="function">
    <text evidence="4">Binds to the 23S rRNA.</text>
</comment>
<evidence type="ECO:0000256" key="4">
    <source>
        <dbReference type="HAMAP-Rule" id="MF_01341"/>
    </source>
</evidence>
<keyword evidence="4" id="KW-0694">RNA-binding</keyword>
<dbReference type="GO" id="GO:0006412">
    <property type="term" value="P:translation"/>
    <property type="evidence" value="ECO:0007669"/>
    <property type="project" value="UniProtKB-UniRule"/>
</dbReference>
<keyword evidence="3 4" id="KW-0687">Ribonucleoprotein</keyword>
<name>A0A650EJR1_9HELI</name>
<protein>
    <recommendedName>
        <fullName evidence="4">Large ribosomal subunit protein uL15</fullName>
    </recommendedName>
</protein>
<organism evidence="6">
    <name type="scientific">uncultured Helicobacter sp</name>
    <dbReference type="NCBI Taxonomy" id="175537"/>
    <lineage>
        <taxon>Bacteria</taxon>
        <taxon>Pseudomonadati</taxon>
        <taxon>Campylobacterota</taxon>
        <taxon>Epsilonproteobacteria</taxon>
        <taxon>Campylobacterales</taxon>
        <taxon>Helicobacteraceae</taxon>
        <taxon>Helicobacter</taxon>
        <taxon>environmental samples</taxon>
    </lineage>
</organism>
<dbReference type="InterPro" id="IPR030878">
    <property type="entry name" value="Ribosomal_uL15"/>
</dbReference>
<comment type="similarity">
    <text evidence="1 4">Belongs to the universal ribosomal protein uL15 family.</text>
</comment>
<dbReference type="GO" id="GO:0022625">
    <property type="term" value="C:cytosolic large ribosomal subunit"/>
    <property type="evidence" value="ECO:0007669"/>
    <property type="project" value="TreeGrafter"/>
</dbReference>
<dbReference type="GO" id="GO:0019843">
    <property type="term" value="F:rRNA binding"/>
    <property type="evidence" value="ECO:0007669"/>
    <property type="project" value="UniProtKB-UniRule"/>
</dbReference>
<dbReference type="HAMAP" id="MF_01341">
    <property type="entry name" value="Ribosomal_uL15"/>
    <property type="match status" value="1"/>
</dbReference>